<reference evidence="6 7" key="1">
    <citation type="submission" date="2018-10" db="EMBL/GenBank/DDBJ databases">
        <title>New species genome.</title>
        <authorList>
            <person name="Li Y."/>
        </authorList>
    </citation>
    <scope>NUCLEOTIDE SEQUENCE [LARGE SCALE GENOMIC DNA]</scope>
    <source>
        <strain evidence="6 7">L6_4B</strain>
    </source>
</reference>
<dbReference type="Pfam" id="PF00550">
    <property type="entry name" value="PP-binding"/>
    <property type="match status" value="2"/>
</dbReference>
<dbReference type="InterPro" id="IPR009081">
    <property type="entry name" value="PP-bd_ACP"/>
</dbReference>
<dbReference type="EMBL" id="RJUJ01000036">
    <property type="protein sequence ID" value="ROH75862.1"/>
    <property type="molecule type" value="Genomic_DNA"/>
</dbReference>
<feature type="domain" description="Carrier" evidence="5">
    <location>
        <begin position="1214"/>
        <end position="1288"/>
    </location>
</feature>
<keyword evidence="4" id="KW-0597">Phosphoprotein</keyword>
<dbReference type="InterPro" id="IPR001242">
    <property type="entry name" value="Condensation_dom"/>
</dbReference>
<dbReference type="GO" id="GO:0072330">
    <property type="term" value="P:monocarboxylic acid biosynthetic process"/>
    <property type="evidence" value="ECO:0007669"/>
    <property type="project" value="UniProtKB-ARBA"/>
</dbReference>
<proteinExistence type="inferred from homology"/>
<dbReference type="InterPro" id="IPR000873">
    <property type="entry name" value="AMP-dep_synth/lig_dom"/>
</dbReference>
<feature type="non-terminal residue" evidence="6">
    <location>
        <position position="1"/>
    </location>
</feature>
<dbReference type="CDD" id="cd12116">
    <property type="entry name" value="A_NRPS_Ta1_like"/>
    <property type="match status" value="1"/>
</dbReference>
<evidence type="ECO:0000259" key="5">
    <source>
        <dbReference type="PROSITE" id="PS50075"/>
    </source>
</evidence>
<dbReference type="GO" id="GO:0005737">
    <property type="term" value="C:cytoplasm"/>
    <property type="evidence" value="ECO:0007669"/>
    <property type="project" value="TreeGrafter"/>
</dbReference>
<accession>A0A3N0U6N7</accession>
<protein>
    <submittedName>
        <fullName evidence="6">Amino acid adenylation domain-containing protein</fullName>
    </submittedName>
</protein>
<dbReference type="PROSITE" id="PS00455">
    <property type="entry name" value="AMP_BINDING"/>
    <property type="match status" value="1"/>
</dbReference>
<dbReference type="Gene3D" id="3.30.300.30">
    <property type="match status" value="2"/>
</dbReference>
<dbReference type="PANTHER" id="PTHR45527:SF1">
    <property type="entry name" value="FATTY ACID SYNTHASE"/>
    <property type="match status" value="1"/>
</dbReference>
<dbReference type="Proteomes" id="UP000274511">
    <property type="component" value="Unassembled WGS sequence"/>
</dbReference>
<feature type="domain" description="Carrier" evidence="5">
    <location>
        <begin position="158"/>
        <end position="233"/>
    </location>
</feature>
<dbReference type="FunFam" id="1.10.1200.10:FF:000016">
    <property type="entry name" value="Non-ribosomal peptide synthase"/>
    <property type="match status" value="1"/>
</dbReference>
<dbReference type="SUPFAM" id="SSF52777">
    <property type="entry name" value="CoA-dependent acyltransferases"/>
    <property type="match status" value="3"/>
</dbReference>
<dbReference type="SUPFAM" id="SSF47336">
    <property type="entry name" value="ACP-like"/>
    <property type="match status" value="2"/>
</dbReference>
<dbReference type="Gene3D" id="1.10.1200.10">
    <property type="entry name" value="ACP-like"/>
    <property type="match status" value="2"/>
</dbReference>
<dbReference type="Gene3D" id="2.30.38.10">
    <property type="entry name" value="Luciferase, Domain 3"/>
    <property type="match status" value="2"/>
</dbReference>
<dbReference type="FunFam" id="1.10.1200.10:FF:000005">
    <property type="entry name" value="Nonribosomal peptide synthetase 1"/>
    <property type="match status" value="1"/>
</dbReference>
<evidence type="ECO:0000313" key="7">
    <source>
        <dbReference type="Proteomes" id="UP000274511"/>
    </source>
</evidence>
<evidence type="ECO:0000256" key="2">
    <source>
        <dbReference type="ARBA" id="ARBA00006432"/>
    </source>
</evidence>
<comment type="caution">
    <text evidence="6">The sequence shown here is derived from an EMBL/GenBank/DDBJ whole genome shotgun (WGS) entry which is preliminary data.</text>
</comment>
<evidence type="ECO:0000256" key="1">
    <source>
        <dbReference type="ARBA" id="ARBA00001957"/>
    </source>
</evidence>
<comment type="cofactor">
    <cofactor evidence="1">
        <name>pantetheine 4'-phosphate</name>
        <dbReference type="ChEBI" id="CHEBI:47942"/>
    </cofactor>
</comment>
<dbReference type="Gene3D" id="3.40.50.980">
    <property type="match status" value="2"/>
</dbReference>
<evidence type="ECO:0000256" key="4">
    <source>
        <dbReference type="ARBA" id="ARBA00022553"/>
    </source>
</evidence>
<dbReference type="InterPro" id="IPR036736">
    <property type="entry name" value="ACP-like_sf"/>
</dbReference>
<dbReference type="SMART" id="SM00823">
    <property type="entry name" value="PKS_PP"/>
    <property type="match status" value="2"/>
</dbReference>
<dbReference type="GO" id="GO:0003824">
    <property type="term" value="F:catalytic activity"/>
    <property type="evidence" value="ECO:0007669"/>
    <property type="project" value="InterPro"/>
</dbReference>
<dbReference type="Gene3D" id="3.30.559.10">
    <property type="entry name" value="Chloramphenicol acetyltransferase-like domain"/>
    <property type="match status" value="2"/>
</dbReference>
<feature type="non-terminal residue" evidence="6">
    <location>
        <position position="1424"/>
    </location>
</feature>
<dbReference type="FunFam" id="3.30.300.30:FF:000010">
    <property type="entry name" value="Enterobactin synthetase component F"/>
    <property type="match status" value="2"/>
</dbReference>
<dbReference type="FunFam" id="2.30.38.10:FF:000001">
    <property type="entry name" value="Non-ribosomal peptide synthetase PvdI"/>
    <property type="match status" value="1"/>
</dbReference>
<comment type="similarity">
    <text evidence="2">Belongs to the ATP-dependent AMP-binding enzyme family.</text>
</comment>
<dbReference type="PROSITE" id="PS50075">
    <property type="entry name" value="CARRIER"/>
    <property type="match status" value="2"/>
</dbReference>
<organism evidence="6 7">
    <name type="scientific">Lonsdalea populi</name>
    <dbReference type="NCBI Taxonomy" id="1172565"/>
    <lineage>
        <taxon>Bacteria</taxon>
        <taxon>Pseudomonadati</taxon>
        <taxon>Pseudomonadota</taxon>
        <taxon>Gammaproteobacteria</taxon>
        <taxon>Enterobacterales</taxon>
        <taxon>Pectobacteriaceae</taxon>
        <taxon>Lonsdalea</taxon>
    </lineage>
</organism>
<dbReference type="InterPro" id="IPR025110">
    <property type="entry name" value="AMP-bd_C"/>
</dbReference>
<dbReference type="FunFam" id="3.30.559.10:FF:000012">
    <property type="entry name" value="Non-ribosomal peptide synthetase"/>
    <property type="match status" value="1"/>
</dbReference>
<dbReference type="FunFam" id="3.40.50.980:FF:000001">
    <property type="entry name" value="Non-ribosomal peptide synthetase"/>
    <property type="match status" value="1"/>
</dbReference>
<dbReference type="Pfam" id="PF00501">
    <property type="entry name" value="AMP-binding"/>
    <property type="match status" value="1"/>
</dbReference>
<dbReference type="NCBIfam" id="TIGR01733">
    <property type="entry name" value="AA-adenyl-dom"/>
    <property type="match status" value="1"/>
</dbReference>
<dbReference type="Gene3D" id="3.30.559.30">
    <property type="entry name" value="Nonribosomal peptide synthetase, condensation domain"/>
    <property type="match status" value="1"/>
</dbReference>
<dbReference type="InterPro" id="IPR020845">
    <property type="entry name" value="AMP-binding_CS"/>
</dbReference>
<dbReference type="Pfam" id="PF13193">
    <property type="entry name" value="AMP-binding_C"/>
    <property type="match status" value="2"/>
</dbReference>
<dbReference type="RefSeq" id="WP_123244737.1">
    <property type="nucleotide sequence ID" value="NZ_RJUJ01000036.1"/>
</dbReference>
<keyword evidence="3" id="KW-0596">Phosphopantetheine</keyword>
<dbReference type="InterPro" id="IPR010071">
    <property type="entry name" value="AA_adenyl_dom"/>
</dbReference>
<dbReference type="GO" id="GO:0031177">
    <property type="term" value="F:phosphopantetheine binding"/>
    <property type="evidence" value="ECO:0007669"/>
    <property type="project" value="InterPro"/>
</dbReference>
<dbReference type="InterPro" id="IPR023213">
    <property type="entry name" value="CAT-like_dom_sf"/>
</dbReference>
<gene>
    <name evidence="6" type="ORF">EC392_16600</name>
</gene>
<dbReference type="InterPro" id="IPR020806">
    <property type="entry name" value="PKS_PP-bd"/>
</dbReference>
<dbReference type="GO" id="GO:0044550">
    <property type="term" value="P:secondary metabolite biosynthetic process"/>
    <property type="evidence" value="ECO:0007669"/>
    <property type="project" value="UniProtKB-ARBA"/>
</dbReference>
<dbReference type="InterPro" id="IPR006162">
    <property type="entry name" value="Ppantetheine_attach_site"/>
</dbReference>
<evidence type="ECO:0000313" key="6">
    <source>
        <dbReference type="EMBL" id="ROH75862.1"/>
    </source>
</evidence>
<dbReference type="GO" id="GO:0043041">
    <property type="term" value="P:amino acid activation for nonribosomal peptide biosynthetic process"/>
    <property type="evidence" value="ECO:0007669"/>
    <property type="project" value="TreeGrafter"/>
</dbReference>
<dbReference type="CDD" id="cd19531">
    <property type="entry name" value="LCL_NRPS-like"/>
    <property type="match status" value="1"/>
</dbReference>
<name>A0A3N0U6N7_9GAMM</name>
<dbReference type="InterPro" id="IPR045851">
    <property type="entry name" value="AMP-bd_C_sf"/>
</dbReference>
<dbReference type="FunFam" id="3.40.50.12780:FF:000012">
    <property type="entry name" value="Non-ribosomal peptide synthetase"/>
    <property type="match status" value="1"/>
</dbReference>
<dbReference type="PANTHER" id="PTHR45527">
    <property type="entry name" value="NONRIBOSOMAL PEPTIDE SYNTHETASE"/>
    <property type="match status" value="1"/>
</dbReference>
<dbReference type="SUPFAM" id="SSF56801">
    <property type="entry name" value="Acetyl-CoA synthetase-like"/>
    <property type="match status" value="2"/>
</dbReference>
<dbReference type="PROSITE" id="PS00012">
    <property type="entry name" value="PHOSPHOPANTETHEINE"/>
    <property type="match status" value="1"/>
</dbReference>
<dbReference type="Pfam" id="PF00668">
    <property type="entry name" value="Condensation"/>
    <property type="match status" value="2"/>
</dbReference>
<sequence>GYLHRPELTAERFIPDPFSTTPDARLYQTGDLGRWRPDGSIEYLGRNDFQVKVRGFRIEPGEIEARLAQCPGIREAVVVAREDSPGDTRLVAYLQALPGAELLPADLRRRLSESLAEYMVPGAFVTLDALPLTPNGKIDRKALPAPDQTAVISRDYEAPQGEVETALAEIWQELLGLARVGRHDHFFELGGHSLMAVQCTTRVRQRLALDMTIQQLFAHPALAELAQTLTGTAPTAQTTIPAADRRRPLPISFAQQRLWFLTQLNPAASRAYHIPMILRIVGPLDHQALTSALDGLAARHENLRTHFTLVDGRPYQQFAPIDRGITLSYLDLRSSDKAIGSDRIAEIVQRETQKPFDFTQGPLIRGRLLQLADEEHVLSLTQHHIISDGWSVGILLHELVALYQAARKGEKAHLPPLPIQYADYAVWQRNQLQGEALEELRRFWQNQLQGAPSLLELPTDKPRPSVQRYAGDVVPFHLDTAALAALKALGKQQGTTLFMTLLAAWTLVLSRLSGQDDIVIGTPVANRQQRETEGLIGFFVNTLALRVEPGRCHTLNELLAQVRERTVAAYAHQTFPFEQVVETLHPARSLSYSPIFQVMLALNNTPAQEPTIPGLALSLVEPTLNTTQFDLTLSLTETETGLAGGLVYATDLFERQTIVRLAGYVKNVLTAMAADATQPLAALPMLPDAERRQLLEAFNATDADFPQHLLVHELFEAQAEQSPDAVAVVFGERTLSYAELNRRANQLAHHLMALGVRPDDRVALCVERGLDMMVGLLGILKAGAAYIPLDPTYPIERLRYMLEDGKPVTLLTQHALLDRLDSRLPTVLLDDPRTAGQDSPDGNPDARALGLTPRHLAYVIYTSGSTGKPKGVMIEHVNLVNFLWSMRREPGMAQEDVLLGVTSLCFDISILELFLPLLSGAQLVLATQSQAADAQQLAALIVRHQVSFMQATPATWRMLLQLPDFSLPVGFKALCGGEALSEKLATQMLQRVDTLWNMYGPTETTIWSALNGLTRPLPYIGHPIANTRIYILDAQGQPAPLGVAGEIHIGGAGVARGYLHRPELTAERFIPDPFSTTPDARLYQTGDLGRWLPDGSIEYLGRNDFQVKVRGFRIEPGEIEARLMQCPGVREAVVIVREDNPGDTRLVAYLCPQAGATLDPIVLRQQLSQQLAEYMVPGAFVTLDALPLTPNGKLDRKALPAPDRSAVVSRGYEAPQGEVEVALADIWQELLGLARIGRHDHFFELGGHSLMAVGLIEQLRNRGYQLDVRGVFTTPVLHEMATTIQGHQAEPAFVVPPNLIPEGCTVITPDRLPLVTLTQAEIDAIVDTVPGGAANVQDIYPLAPLQEGILFHHQLQTQGDTYLLKSLVAFDRRERLDAFLDALQQVIDRHDILRTAVCWQGLSQPVQVVWRRAVLPVNTFVPAS</sequence>
<evidence type="ECO:0000256" key="3">
    <source>
        <dbReference type="ARBA" id="ARBA00022450"/>
    </source>
</evidence>